<evidence type="ECO:0000259" key="8">
    <source>
        <dbReference type="Pfam" id="PF02706"/>
    </source>
</evidence>
<organism evidence="9 10">
    <name type="scientific">Seinonella peptonophila</name>
    <dbReference type="NCBI Taxonomy" id="112248"/>
    <lineage>
        <taxon>Bacteria</taxon>
        <taxon>Bacillati</taxon>
        <taxon>Bacillota</taxon>
        <taxon>Bacilli</taxon>
        <taxon>Bacillales</taxon>
        <taxon>Thermoactinomycetaceae</taxon>
        <taxon>Seinonella</taxon>
    </lineage>
</organism>
<dbReference type="PANTHER" id="PTHR32309">
    <property type="entry name" value="TYROSINE-PROTEIN KINASE"/>
    <property type="match status" value="1"/>
</dbReference>
<dbReference type="GO" id="GO:0005886">
    <property type="term" value="C:plasma membrane"/>
    <property type="evidence" value="ECO:0007669"/>
    <property type="project" value="UniProtKB-SubCell"/>
</dbReference>
<keyword evidence="4 7" id="KW-0812">Transmembrane</keyword>
<protein>
    <submittedName>
        <fullName evidence="9">Capsular polysaccharide biosynthesis protein</fullName>
    </submittedName>
</protein>
<evidence type="ECO:0000256" key="5">
    <source>
        <dbReference type="ARBA" id="ARBA00022989"/>
    </source>
</evidence>
<evidence type="ECO:0000256" key="1">
    <source>
        <dbReference type="ARBA" id="ARBA00004651"/>
    </source>
</evidence>
<proteinExistence type="inferred from homology"/>
<keyword evidence="10" id="KW-1185">Reference proteome</keyword>
<feature type="transmembrane region" description="Helical" evidence="7">
    <location>
        <begin position="21"/>
        <end position="41"/>
    </location>
</feature>
<evidence type="ECO:0000256" key="7">
    <source>
        <dbReference type="SAM" id="Phobius"/>
    </source>
</evidence>
<dbReference type="EMBL" id="FQVL01000013">
    <property type="protein sequence ID" value="SHF28356.1"/>
    <property type="molecule type" value="Genomic_DNA"/>
</dbReference>
<dbReference type="InterPro" id="IPR050445">
    <property type="entry name" value="Bact_polysacc_biosynth/exp"/>
</dbReference>
<feature type="domain" description="Polysaccharide chain length determinant N-terminal" evidence="8">
    <location>
        <begin position="15"/>
        <end position="88"/>
    </location>
</feature>
<accession>A0A1M5AE34</accession>
<evidence type="ECO:0000313" key="10">
    <source>
        <dbReference type="Proteomes" id="UP000184476"/>
    </source>
</evidence>
<dbReference type="InterPro" id="IPR003856">
    <property type="entry name" value="LPS_length_determ_N"/>
</dbReference>
<keyword evidence="3" id="KW-1003">Cell membrane</keyword>
<dbReference type="GO" id="GO:0004713">
    <property type="term" value="F:protein tyrosine kinase activity"/>
    <property type="evidence" value="ECO:0007669"/>
    <property type="project" value="TreeGrafter"/>
</dbReference>
<feature type="transmembrane region" description="Helical" evidence="7">
    <location>
        <begin position="169"/>
        <end position="190"/>
    </location>
</feature>
<keyword evidence="5 7" id="KW-1133">Transmembrane helix</keyword>
<reference evidence="9 10" key="1">
    <citation type="submission" date="2016-11" db="EMBL/GenBank/DDBJ databases">
        <authorList>
            <person name="Jaros S."/>
            <person name="Januszkiewicz K."/>
            <person name="Wedrychowicz H."/>
        </authorList>
    </citation>
    <scope>NUCLEOTIDE SEQUENCE [LARGE SCALE GENOMIC DNA]</scope>
    <source>
        <strain evidence="9 10">DSM 44666</strain>
    </source>
</reference>
<dbReference type="RefSeq" id="WP_073156966.1">
    <property type="nucleotide sequence ID" value="NZ_FQVL01000013.1"/>
</dbReference>
<evidence type="ECO:0000313" key="9">
    <source>
        <dbReference type="EMBL" id="SHF28356.1"/>
    </source>
</evidence>
<name>A0A1M5AE34_9BACL</name>
<dbReference type="OrthoDB" id="2360475at2"/>
<dbReference type="STRING" id="112248.SAMN05444392_11349"/>
<gene>
    <name evidence="9" type="ORF">SAMN05444392_11349</name>
</gene>
<evidence type="ECO:0000256" key="6">
    <source>
        <dbReference type="ARBA" id="ARBA00023136"/>
    </source>
</evidence>
<dbReference type="PANTHER" id="PTHR32309:SF13">
    <property type="entry name" value="FERRIC ENTEROBACTIN TRANSPORT PROTEIN FEPE"/>
    <property type="match status" value="1"/>
</dbReference>
<comment type="subcellular location">
    <subcellularLocation>
        <location evidence="1">Cell membrane</location>
        <topology evidence="1">Multi-pass membrane protein</topology>
    </subcellularLocation>
</comment>
<sequence>MNKKIFSLIYFYKCFVRYLPLILLITLSTTIISGAVCFFVTPKYKAETELMVNMKEISYGDVEANLNLIQTYNSIIKSAYIMEPVAKSLQLEEDVPELAEHVYVHSENNASQVFSIVVEDTDHEKAVLMANTISYVFQSKIKYVLNVQNVHILTKANIGDYPPVKPNKYIYLAIGFTLGFILSLMIVLWLEVRRPSSLLKKLIENLQTERR</sequence>
<comment type="similarity">
    <text evidence="2">Belongs to the CpsC/CapA family.</text>
</comment>
<evidence type="ECO:0000256" key="4">
    <source>
        <dbReference type="ARBA" id="ARBA00022692"/>
    </source>
</evidence>
<dbReference type="Pfam" id="PF02706">
    <property type="entry name" value="Wzz"/>
    <property type="match status" value="1"/>
</dbReference>
<evidence type="ECO:0000256" key="3">
    <source>
        <dbReference type="ARBA" id="ARBA00022475"/>
    </source>
</evidence>
<dbReference type="Proteomes" id="UP000184476">
    <property type="component" value="Unassembled WGS sequence"/>
</dbReference>
<keyword evidence="6 7" id="KW-0472">Membrane</keyword>
<dbReference type="AlphaFoldDB" id="A0A1M5AE34"/>
<evidence type="ECO:0000256" key="2">
    <source>
        <dbReference type="ARBA" id="ARBA00006683"/>
    </source>
</evidence>